<reference evidence="3 4" key="1">
    <citation type="submission" date="2018-03" db="EMBL/GenBank/DDBJ databases">
        <title>Finding Nemo's genes: A chromosome-scale reference assembly of the genome of the orange clownfish Amphiprion percula.</title>
        <authorList>
            <person name="Lehmann R."/>
        </authorList>
    </citation>
    <scope>NUCLEOTIDE SEQUENCE</scope>
</reference>
<dbReference type="GeneTree" id="ENSGT01150000287022"/>
<accession>A0A3P8SSD2</accession>
<keyword evidence="1" id="KW-0433">Leucine-rich repeat</keyword>
<dbReference type="InterPro" id="IPR051261">
    <property type="entry name" value="NLR"/>
</dbReference>
<dbReference type="SUPFAM" id="SSF52047">
    <property type="entry name" value="RNI-like"/>
    <property type="match status" value="1"/>
</dbReference>
<evidence type="ECO:0000256" key="2">
    <source>
        <dbReference type="ARBA" id="ARBA00022737"/>
    </source>
</evidence>
<dbReference type="Ensembl" id="ENSAPET00000015598.1">
    <property type="protein sequence ID" value="ENSAPEP00000015204.1"/>
    <property type="gene ID" value="ENSAPEG00000010825.1"/>
</dbReference>
<reference evidence="3" key="2">
    <citation type="submission" date="2025-08" db="UniProtKB">
        <authorList>
            <consortium name="Ensembl"/>
        </authorList>
    </citation>
    <scope>IDENTIFICATION</scope>
</reference>
<dbReference type="Gene3D" id="3.80.10.10">
    <property type="entry name" value="Ribonuclease Inhibitor"/>
    <property type="match status" value="1"/>
</dbReference>
<keyword evidence="4" id="KW-1185">Reference proteome</keyword>
<dbReference type="Pfam" id="PF13516">
    <property type="entry name" value="LRR_6"/>
    <property type="match status" value="1"/>
</dbReference>
<evidence type="ECO:0008006" key="5">
    <source>
        <dbReference type="Google" id="ProtNLM"/>
    </source>
</evidence>
<dbReference type="Proteomes" id="UP000265080">
    <property type="component" value="Chromosome 24"/>
</dbReference>
<protein>
    <recommendedName>
        <fullName evidence="5">NACHT LRR and PYD domain-containing protein</fullName>
    </recommendedName>
</protein>
<dbReference type="STRING" id="161767.ENSAPEP00000015204"/>
<dbReference type="InterPro" id="IPR001611">
    <property type="entry name" value="Leu-rich_rpt"/>
</dbReference>
<keyword evidence="2" id="KW-0677">Repeat</keyword>
<sequence>VMNMISQCRSVVQLEGCRLSEISCDSLVSALKSNPSHLEHLNLSWNKLQDSGVKHLSGFLENPGCILKTLRSVHCLSFTFSTKLSQKESWSRLWWTFALDAGPAESPVSFSFLTLFL</sequence>
<evidence type="ECO:0000313" key="3">
    <source>
        <dbReference type="Ensembl" id="ENSAPEP00000015204.1"/>
    </source>
</evidence>
<dbReference type="PANTHER" id="PTHR24106">
    <property type="entry name" value="NACHT, LRR AND CARD DOMAINS-CONTAINING"/>
    <property type="match status" value="1"/>
</dbReference>
<evidence type="ECO:0000313" key="4">
    <source>
        <dbReference type="Proteomes" id="UP000265080"/>
    </source>
</evidence>
<name>A0A3P8SSD2_AMPPE</name>
<dbReference type="InterPro" id="IPR032675">
    <property type="entry name" value="LRR_dom_sf"/>
</dbReference>
<organism evidence="3 4">
    <name type="scientific">Amphiprion percula</name>
    <name type="common">Orange clownfish</name>
    <name type="synonym">Lutjanus percula</name>
    <dbReference type="NCBI Taxonomy" id="161767"/>
    <lineage>
        <taxon>Eukaryota</taxon>
        <taxon>Metazoa</taxon>
        <taxon>Chordata</taxon>
        <taxon>Craniata</taxon>
        <taxon>Vertebrata</taxon>
        <taxon>Euteleostomi</taxon>
        <taxon>Actinopterygii</taxon>
        <taxon>Neopterygii</taxon>
        <taxon>Teleostei</taxon>
        <taxon>Neoteleostei</taxon>
        <taxon>Acanthomorphata</taxon>
        <taxon>Ovalentaria</taxon>
        <taxon>Pomacentridae</taxon>
        <taxon>Amphiprion</taxon>
    </lineage>
</organism>
<proteinExistence type="predicted"/>
<dbReference type="AlphaFoldDB" id="A0A3P8SSD2"/>
<evidence type="ECO:0000256" key="1">
    <source>
        <dbReference type="ARBA" id="ARBA00022614"/>
    </source>
</evidence>
<reference evidence="3" key="3">
    <citation type="submission" date="2025-09" db="UniProtKB">
        <authorList>
            <consortium name="Ensembl"/>
        </authorList>
    </citation>
    <scope>IDENTIFICATION</scope>
</reference>